<feature type="compositionally biased region" description="Basic and acidic residues" evidence="1">
    <location>
        <begin position="36"/>
        <end position="45"/>
    </location>
</feature>
<feature type="compositionally biased region" description="Polar residues" evidence="1">
    <location>
        <begin position="104"/>
        <end position="113"/>
    </location>
</feature>
<sequence length="113" mass="13023">MCRSREIRRDSTSCTKLWNHLSPRRQRKPHSVNVDISRKRLKQEGTHGGTFKVLKDTTNTRLKPTWHTLGARAKRYKENTVIPAKWTSNKIPQRGVAAAGSPSRHCQPNHLFN</sequence>
<evidence type="ECO:0000313" key="3">
    <source>
        <dbReference type="Proteomes" id="UP000245207"/>
    </source>
</evidence>
<comment type="caution">
    <text evidence="2">The sequence shown here is derived from an EMBL/GenBank/DDBJ whole genome shotgun (WGS) entry which is preliminary data.</text>
</comment>
<dbReference type="AlphaFoldDB" id="A0A2U1KHP2"/>
<dbReference type="OrthoDB" id="248495at2759"/>
<evidence type="ECO:0000313" key="2">
    <source>
        <dbReference type="EMBL" id="PWA36153.1"/>
    </source>
</evidence>
<dbReference type="STRING" id="35608.A0A2U1KHP2"/>
<protein>
    <submittedName>
        <fullName evidence="2">BUB1-related (BUB1: budding uninhibited by benzymidazol 1)</fullName>
    </submittedName>
</protein>
<gene>
    <name evidence="2" type="ORF">CTI12_AA581140</name>
</gene>
<evidence type="ECO:0000256" key="1">
    <source>
        <dbReference type="SAM" id="MobiDB-lite"/>
    </source>
</evidence>
<dbReference type="Proteomes" id="UP000245207">
    <property type="component" value="Unassembled WGS sequence"/>
</dbReference>
<organism evidence="2 3">
    <name type="scientific">Artemisia annua</name>
    <name type="common">Sweet wormwood</name>
    <dbReference type="NCBI Taxonomy" id="35608"/>
    <lineage>
        <taxon>Eukaryota</taxon>
        <taxon>Viridiplantae</taxon>
        <taxon>Streptophyta</taxon>
        <taxon>Embryophyta</taxon>
        <taxon>Tracheophyta</taxon>
        <taxon>Spermatophyta</taxon>
        <taxon>Magnoliopsida</taxon>
        <taxon>eudicotyledons</taxon>
        <taxon>Gunneridae</taxon>
        <taxon>Pentapetalae</taxon>
        <taxon>asterids</taxon>
        <taxon>campanulids</taxon>
        <taxon>Asterales</taxon>
        <taxon>Asteraceae</taxon>
        <taxon>Asteroideae</taxon>
        <taxon>Anthemideae</taxon>
        <taxon>Artemisiinae</taxon>
        <taxon>Artemisia</taxon>
    </lineage>
</organism>
<reference evidence="2 3" key="1">
    <citation type="journal article" date="2018" name="Mol. Plant">
        <title>The genome of Artemisia annua provides insight into the evolution of Asteraceae family and artemisinin biosynthesis.</title>
        <authorList>
            <person name="Shen Q."/>
            <person name="Zhang L."/>
            <person name="Liao Z."/>
            <person name="Wang S."/>
            <person name="Yan T."/>
            <person name="Shi P."/>
            <person name="Liu M."/>
            <person name="Fu X."/>
            <person name="Pan Q."/>
            <person name="Wang Y."/>
            <person name="Lv Z."/>
            <person name="Lu X."/>
            <person name="Zhang F."/>
            <person name="Jiang W."/>
            <person name="Ma Y."/>
            <person name="Chen M."/>
            <person name="Hao X."/>
            <person name="Li L."/>
            <person name="Tang Y."/>
            <person name="Lv G."/>
            <person name="Zhou Y."/>
            <person name="Sun X."/>
            <person name="Brodelius P.E."/>
            <person name="Rose J.K.C."/>
            <person name="Tang K."/>
        </authorList>
    </citation>
    <scope>NUCLEOTIDE SEQUENCE [LARGE SCALE GENOMIC DNA]</scope>
    <source>
        <strain evidence="3">cv. Huhao1</strain>
        <tissue evidence="2">Leaf</tissue>
    </source>
</reference>
<proteinExistence type="predicted"/>
<feature type="region of interest" description="Disordered" evidence="1">
    <location>
        <begin position="93"/>
        <end position="113"/>
    </location>
</feature>
<name>A0A2U1KHP2_ARTAN</name>
<dbReference type="EMBL" id="PKPP01018698">
    <property type="protein sequence ID" value="PWA36153.1"/>
    <property type="molecule type" value="Genomic_DNA"/>
</dbReference>
<accession>A0A2U1KHP2</accession>
<keyword evidence="3" id="KW-1185">Reference proteome</keyword>
<feature type="region of interest" description="Disordered" evidence="1">
    <location>
        <begin position="18"/>
        <end position="51"/>
    </location>
</feature>